<protein>
    <submittedName>
        <fullName evidence="1">Mannan endo-1,4-beta-mannosidase protein</fullName>
        <ecNumber evidence="1">3.2.1.78</ecNumber>
    </submittedName>
</protein>
<reference evidence="2" key="1">
    <citation type="journal article" date="2022" name="Nat. Commun.">
        <title>Chromosome evolution and the genetic basis of agronomically important traits in greater yam.</title>
        <authorList>
            <person name="Bredeson J.V."/>
            <person name="Lyons J.B."/>
            <person name="Oniyinde I.O."/>
            <person name="Okereke N.R."/>
            <person name="Kolade O."/>
            <person name="Nnabue I."/>
            <person name="Nwadili C.O."/>
            <person name="Hribova E."/>
            <person name="Parker M."/>
            <person name="Nwogha J."/>
            <person name="Shu S."/>
            <person name="Carlson J."/>
            <person name="Kariba R."/>
            <person name="Muthemba S."/>
            <person name="Knop K."/>
            <person name="Barton G.J."/>
            <person name="Sherwood A.V."/>
            <person name="Lopez-Montes A."/>
            <person name="Asiedu R."/>
            <person name="Jamnadass R."/>
            <person name="Muchugi A."/>
            <person name="Goodstein D."/>
            <person name="Egesi C.N."/>
            <person name="Featherston J."/>
            <person name="Asfaw A."/>
            <person name="Simpson G.G."/>
            <person name="Dolezel J."/>
            <person name="Hendre P.S."/>
            <person name="Van Deynze A."/>
            <person name="Kumar P.L."/>
            <person name="Obidiegwu J.E."/>
            <person name="Bhattacharjee R."/>
            <person name="Rokhsar D.S."/>
        </authorList>
    </citation>
    <scope>NUCLEOTIDE SEQUENCE [LARGE SCALE GENOMIC DNA]</scope>
    <source>
        <strain evidence="2">cv. TDa95/00328</strain>
    </source>
</reference>
<dbReference type="EMBL" id="CM037018">
    <property type="protein sequence ID" value="KAH7674185.1"/>
    <property type="molecule type" value="Genomic_DNA"/>
</dbReference>
<dbReference type="Proteomes" id="UP000827976">
    <property type="component" value="Chromosome 8"/>
</dbReference>
<proteinExistence type="predicted"/>
<sequence length="478" mass="53986">MPRHMVPLQHLKLRSDYKKQQSFQLAEEVKLEQRENSPAMRLRKLYALIGGLLLIAVVYLNLVPGSGSGSGSAFEIRIPIPWLQPKMGFVTRNLTRFVDSETGSPVYFNGWNSYWLMSSGSRVRVSEMLRRGREMGMGVCRTWAFSDGGANALQLSPGRLDERVFEALDYVIYEARRNHIRLILCLVNNLDAFGGKAQYLQWAKDAGKNVSSSADSFFSHPTIKGYYKDYVKTIVTRKNTYSGVTYSDEPAIFAWELMNEPRCISNASGPLLQAWITEMASYIKSLDSNHLVTVGLEGFYGHPRTGRLGVNPGQWAASLGSDFIQNSAIEQIDFASVHAYPDSWIPHASLEEKVEYLARWVDSHVNDSQNVLKKPVLFTEVGSHLRIKENGSYDRDILLKTVYDKIYESAKLGQAGAGALIWQLIIEGMGDYEDEFSFTAKEHPSTYKLIMQQSCRLRNLFRKTDIHSTKSSNCSEII</sequence>
<comment type="caution">
    <text evidence="1">The sequence shown here is derived from an EMBL/GenBank/DDBJ whole genome shotgun (WGS) entry which is preliminary data.</text>
</comment>
<gene>
    <name evidence="1" type="ORF">IHE45_08G055900</name>
</gene>
<keyword evidence="1" id="KW-0326">Glycosidase</keyword>
<name>A0ACB7VJL6_DIOAL</name>
<dbReference type="EC" id="3.2.1.78" evidence="1"/>
<organism evidence="1 2">
    <name type="scientific">Dioscorea alata</name>
    <name type="common">Purple yam</name>
    <dbReference type="NCBI Taxonomy" id="55571"/>
    <lineage>
        <taxon>Eukaryota</taxon>
        <taxon>Viridiplantae</taxon>
        <taxon>Streptophyta</taxon>
        <taxon>Embryophyta</taxon>
        <taxon>Tracheophyta</taxon>
        <taxon>Spermatophyta</taxon>
        <taxon>Magnoliopsida</taxon>
        <taxon>Liliopsida</taxon>
        <taxon>Dioscoreales</taxon>
        <taxon>Dioscoreaceae</taxon>
        <taxon>Dioscorea</taxon>
    </lineage>
</organism>
<keyword evidence="2" id="KW-1185">Reference proteome</keyword>
<keyword evidence="1" id="KW-0378">Hydrolase</keyword>
<accession>A0ACB7VJL6</accession>
<evidence type="ECO:0000313" key="1">
    <source>
        <dbReference type="EMBL" id="KAH7674185.1"/>
    </source>
</evidence>
<evidence type="ECO:0000313" key="2">
    <source>
        <dbReference type="Proteomes" id="UP000827976"/>
    </source>
</evidence>